<dbReference type="InterPro" id="IPR004827">
    <property type="entry name" value="bZIP"/>
</dbReference>
<organism evidence="4 5">
    <name type="scientific">Glonium stellatum</name>
    <dbReference type="NCBI Taxonomy" id="574774"/>
    <lineage>
        <taxon>Eukaryota</taxon>
        <taxon>Fungi</taxon>
        <taxon>Dikarya</taxon>
        <taxon>Ascomycota</taxon>
        <taxon>Pezizomycotina</taxon>
        <taxon>Dothideomycetes</taxon>
        <taxon>Pleosporomycetidae</taxon>
        <taxon>Gloniales</taxon>
        <taxon>Gloniaceae</taxon>
        <taxon>Glonium</taxon>
    </lineage>
</organism>
<name>A0A8E2F4W9_9PEZI</name>
<evidence type="ECO:0000256" key="1">
    <source>
        <dbReference type="SAM" id="Coils"/>
    </source>
</evidence>
<feature type="region of interest" description="Disordered" evidence="2">
    <location>
        <begin position="118"/>
        <end position="137"/>
    </location>
</feature>
<dbReference type="CDD" id="cd12193">
    <property type="entry name" value="bZIP_GCN4"/>
    <property type="match status" value="1"/>
</dbReference>
<sequence>MPASRKELQQSLLGDNTSYESRQLLHELPSNHDWLSINYPNLLCSPLPVHESPFTANTLSFTNQQISIPESADWLNFPNVTIDDSQVLSADYDTGSRSLSHDFTTSFPVGSNPFSFDEAAPYLPESHKTNGQGQESPLVLSNSHIYHSLSTSLQDKSTKDCRAYSELAKDNSSAPPRPTAPTSPIPTTASTTNVSSPSRIEKRKLNTLAARRYRQKRVDQISGLEAALKETQLERDALKVRVARLEGEAETLRQLLQARK</sequence>
<dbReference type="GO" id="GO:0003700">
    <property type="term" value="F:DNA-binding transcription factor activity"/>
    <property type="evidence" value="ECO:0007669"/>
    <property type="project" value="InterPro"/>
</dbReference>
<dbReference type="SMART" id="SM00338">
    <property type="entry name" value="BRLZ"/>
    <property type="match status" value="1"/>
</dbReference>
<feature type="coiled-coil region" evidence="1">
    <location>
        <begin position="221"/>
        <end position="255"/>
    </location>
</feature>
<dbReference type="AlphaFoldDB" id="A0A8E2F4W9"/>
<dbReference type="Proteomes" id="UP000250140">
    <property type="component" value="Unassembled WGS sequence"/>
</dbReference>
<dbReference type="EMBL" id="KV749234">
    <property type="protein sequence ID" value="OCL10491.1"/>
    <property type="molecule type" value="Genomic_DNA"/>
</dbReference>
<feature type="domain" description="BZIP" evidence="3">
    <location>
        <begin position="196"/>
        <end position="259"/>
    </location>
</feature>
<evidence type="ECO:0000256" key="2">
    <source>
        <dbReference type="SAM" id="MobiDB-lite"/>
    </source>
</evidence>
<feature type="region of interest" description="Disordered" evidence="2">
    <location>
        <begin position="166"/>
        <end position="199"/>
    </location>
</feature>
<evidence type="ECO:0000313" key="5">
    <source>
        <dbReference type="Proteomes" id="UP000250140"/>
    </source>
</evidence>
<reference evidence="4 5" key="1">
    <citation type="journal article" date="2016" name="Nat. Commun.">
        <title>Ectomycorrhizal ecology is imprinted in the genome of the dominant symbiotic fungus Cenococcum geophilum.</title>
        <authorList>
            <consortium name="DOE Joint Genome Institute"/>
            <person name="Peter M."/>
            <person name="Kohler A."/>
            <person name="Ohm R.A."/>
            <person name="Kuo A."/>
            <person name="Krutzmann J."/>
            <person name="Morin E."/>
            <person name="Arend M."/>
            <person name="Barry K.W."/>
            <person name="Binder M."/>
            <person name="Choi C."/>
            <person name="Clum A."/>
            <person name="Copeland A."/>
            <person name="Grisel N."/>
            <person name="Haridas S."/>
            <person name="Kipfer T."/>
            <person name="LaButti K."/>
            <person name="Lindquist E."/>
            <person name="Lipzen A."/>
            <person name="Maire R."/>
            <person name="Meier B."/>
            <person name="Mihaltcheva S."/>
            <person name="Molinier V."/>
            <person name="Murat C."/>
            <person name="Poggeler S."/>
            <person name="Quandt C.A."/>
            <person name="Sperisen C."/>
            <person name="Tritt A."/>
            <person name="Tisserant E."/>
            <person name="Crous P.W."/>
            <person name="Henrissat B."/>
            <person name="Nehls U."/>
            <person name="Egli S."/>
            <person name="Spatafora J.W."/>
            <person name="Grigoriev I.V."/>
            <person name="Martin F.M."/>
        </authorList>
    </citation>
    <scope>NUCLEOTIDE SEQUENCE [LARGE SCALE GENOMIC DNA]</scope>
    <source>
        <strain evidence="4 5">CBS 207.34</strain>
    </source>
</reference>
<dbReference type="PROSITE" id="PS50217">
    <property type="entry name" value="BZIP"/>
    <property type="match status" value="1"/>
</dbReference>
<dbReference type="Gene3D" id="1.20.5.170">
    <property type="match status" value="1"/>
</dbReference>
<protein>
    <recommendedName>
        <fullName evidence="3">BZIP domain-containing protein</fullName>
    </recommendedName>
</protein>
<accession>A0A8E2F4W9</accession>
<proteinExistence type="predicted"/>
<keyword evidence="5" id="KW-1185">Reference proteome</keyword>
<dbReference type="Pfam" id="PF07716">
    <property type="entry name" value="bZIP_2"/>
    <property type="match status" value="1"/>
</dbReference>
<evidence type="ECO:0000313" key="4">
    <source>
        <dbReference type="EMBL" id="OCL10491.1"/>
    </source>
</evidence>
<feature type="compositionally biased region" description="Pro residues" evidence="2">
    <location>
        <begin position="175"/>
        <end position="184"/>
    </location>
</feature>
<evidence type="ECO:0000259" key="3">
    <source>
        <dbReference type="PROSITE" id="PS50217"/>
    </source>
</evidence>
<gene>
    <name evidence="4" type="ORF">AOQ84DRAFT_387485</name>
</gene>
<dbReference type="SUPFAM" id="SSF57959">
    <property type="entry name" value="Leucine zipper domain"/>
    <property type="match status" value="1"/>
</dbReference>
<dbReference type="InterPro" id="IPR046347">
    <property type="entry name" value="bZIP_sf"/>
</dbReference>
<dbReference type="OrthoDB" id="2257100at2759"/>
<keyword evidence="1" id="KW-0175">Coiled coil</keyword>